<keyword evidence="5" id="KW-0653">Protein transport</keyword>
<dbReference type="InterPro" id="IPR036640">
    <property type="entry name" value="ABC1_TM_sf"/>
</dbReference>
<dbReference type="InterPro" id="IPR011527">
    <property type="entry name" value="ABC1_TM_dom"/>
</dbReference>
<keyword evidence="7 9" id="KW-0472">Membrane</keyword>
<dbReference type="Pfam" id="PF03412">
    <property type="entry name" value="Peptidase_C39"/>
    <property type="match status" value="1"/>
</dbReference>
<evidence type="ECO:0000259" key="12">
    <source>
        <dbReference type="PROSITE" id="PS50990"/>
    </source>
</evidence>
<dbReference type="SUPFAM" id="SSF52540">
    <property type="entry name" value="P-loop containing nucleoside triphosphate hydrolases"/>
    <property type="match status" value="1"/>
</dbReference>
<dbReference type="InterPro" id="IPR005074">
    <property type="entry name" value="Peptidase_C39"/>
</dbReference>
<keyword evidence="4 13" id="KW-0067">ATP-binding</keyword>
<evidence type="ECO:0000256" key="6">
    <source>
        <dbReference type="ARBA" id="ARBA00022989"/>
    </source>
</evidence>
<dbReference type="InterPro" id="IPR027417">
    <property type="entry name" value="P-loop_NTPase"/>
</dbReference>
<dbReference type="PROSITE" id="PS50990">
    <property type="entry name" value="PEPTIDASE_C39"/>
    <property type="match status" value="1"/>
</dbReference>
<dbReference type="SMART" id="SM00382">
    <property type="entry name" value="AAA"/>
    <property type="match status" value="1"/>
</dbReference>
<feature type="transmembrane region" description="Helical" evidence="9">
    <location>
        <begin position="300"/>
        <end position="325"/>
    </location>
</feature>
<dbReference type="InterPro" id="IPR003593">
    <property type="entry name" value="AAA+_ATPase"/>
</dbReference>
<accession>A0ABZ2LIR6</accession>
<dbReference type="Gene3D" id="3.40.50.300">
    <property type="entry name" value="P-loop containing nucleotide triphosphate hydrolases"/>
    <property type="match status" value="1"/>
</dbReference>
<name>A0ABZ2LIR6_9BACT</name>
<evidence type="ECO:0000256" key="5">
    <source>
        <dbReference type="ARBA" id="ARBA00022927"/>
    </source>
</evidence>
<evidence type="ECO:0000256" key="4">
    <source>
        <dbReference type="ARBA" id="ARBA00022840"/>
    </source>
</evidence>
<evidence type="ECO:0000256" key="3">
    <source>
        <dbReference type="ARBA" id="ARBA00022741"/>
    </source>
</evidence>
<proteinExistence type="predicted"/>
<evidence type="ECO:0000313" key="13">
    <source>
        <dbReference type="EMBL" id="WXB10640.1"/>
    </source>
</evidence>
<sequence>MRRRFLAPEVIQTSAMDCGPAALKSLLEGYGINVSYGRLREAAQTEVDGTSIDVLEDLAVRLGLDATQTMLPFEHLAVGAPFPALLVTKDPVGALHFIVVWRRIGRYFQIMDPGRGRLWADITTLRQITFKHGMPVPASQWRTWVGSVESHQAFAARFARIGVRKSGAGLLERARTDPSWRSFGALDAALRMTASLVSEKVVKRGHAANSLLAALFDEALRDLVAGHFDSGEPVVPRCYWSAAPTATPEHVKLTGAVLVRIFGVRPERTDARLPADVRAALRERPPQPLRHLGSILREDGVLAPGLLLMSLVAATLGGALEVLLLRAAIDVGRHLNIAEQRLAGFGVLAALFAVLLVLDVSLSGGALRMGRRLETRLRVAFLRKIPRLHDRYFQSRPMSDMAHRAHAIHPIRELPQLGGRLLRSTMDLLVAAAGLVWIDARSWPLVLLAVVVSTVGPWFAQQTMAERDLRARSFDGSLTRFYLDGLLGLLPARAHGAESAVRRQHARVMMEWSRASLDRIRASTFIDALQQIAGSLLVVFLVFAYLTHEPEPAAVLLFVYWALNVPVLGQEITRTALLYPSMRNRLLRLVEPLDAVEEPEANNGSQPGGRARSGVAEAYIVFRNVSVRAAGHTILEDVDLAIPSGAHVAIVGASGAGKSSLVALLLGWHRPASGSVSVNGLPLRGDHLKQVRRQTAWVDAAIHLWNRSLLANLEYGAVSNGERRVGTVLEDADLLSLLERLPDGLQTNLGEGGALVAGGEGQRVRLGRAMMRKPQLVILDEAFRGLARERRRALLGRARERWKDATLLCATHDVMDTRDFDHVIVLVDGRVCEQGPPRALCKRADSRYAAMLLAEENVQRRMWNESAWRRVTVRNGQLMDGSPEAAEETEVRL</sequence>
<dbReference type="PANTHER" id="PTHR24221:SF654">
    <property type="entry name" value="ATP-BINDING CASSETTE SUB-FAMILY B MEMBER 6"/>
    <property type="match status" value="1"/>
</dbReference>
<organism evidence="13 14">
    <name type="scientific">Pendulispora rubella</name>
    <dbReference type="NCBI Taxonomy" id="2741070"/>
    <lineage>
        <taxon>Bacteria</taxon>
        <taxon>Pseudomonadati</taxon>
        <taxon>Myxococcota</taxon>
        <taxon>Myxococcia</taxon>
        <taxon>Myxococcales</taxon>
        <taxon>Sorangiineae</taxon>
        <taxon>Pendulisporaceae</taxon>
        <taxon>Pendulispora</taxon>
    </lineage>
</organism>
<evidence type="ECO:0000256" key="2">
    <source>
        <dbReference type="ARBA" id="ARBA00022692"/>
    </source>
</evidence>
<evidence type="ECO:0000256" key="7">
    <source>
        <dbReference type="ARBA" id="ARBA00023136"/>
    </source>
</evidence>
<keyword evidence="2 9" id="KW-0812">Transmembrane</keyword>
<dbReference type="Proteomes" id="UP001374803">
    <property type="component" value="Chromosome"/>
</dbReference>
<dbReference type="InterPro" id="IPR003439">
    <property type="entry name" value="ABC_transporter-like_ATP-bd"/>
</dbReference>
<feature type="domain" description="Peptidase C39" evidence="12">
    <location>
        <begin position="12"/>
        <end position="136"/>
    </location>
</feature>
<dbReference type="PROSITE" id="PS50929">
    <property type="entry name" value="ABC_TM1F"/>
    <property type="match status" value="1"/>
</dbReference>
<feature type="domain" description="ABC transmembrane type-1" evidence="11">
    <location>
        <begin position="306"/>
        <end position="559"/>
    </location>
</feature>
<evidence type="ECO:0000256" key="8">
    <source>
        <dbReference type="ARBA" id="ARBA00043264"/>
    </source>
</evidence>
<keyword evidence="6 9" id="KW-1133">Transmembrane helix</keyword>
<dbReference type="PROSITE" id="PS50893">
    <property type="entry name" value="ABC_TRANSPORTER_2"/>
    <property type="match status" value="1"/>
</dbReference>
<dbReference type="GO" id="GO:0005524">
    <property type="term" value="F:ATP binding"/>
    <property type="evidence" value="ECO:0007669"/>
    <property type="project" value="UniProtKB-KW"/>
</dbReference>
<keyword evidence="5" id="KW-0813">Transport</keyword>
<gene>
    <name evidence="13" type="ORF">LVJ94_25860</name>
</gene>
<keyword evidence="14" id="KW-1185">Reference proteome</keyword>
<protein>
    <submittedName>
        <fullName evidence="13">ATP-binding cassette domain-containing protein</fullName>
    </submittedName>
</protein>
<feature type="transmembrane region" description="Helical" evidence="9">
    <location>
        <begin position="345"/>
        <end position="367"/>
    </location>
</feature>
<dbReference type="PANTHER" id="PTHR24221">
    <property type="entry name" value="ATP-BINDING CASSETTE SUB-FAMILY B"/>
    <property type="match status" value="1"/>
</dbReference>
<dbReference type="RefSeq" id="WP_394840314.1">
    <property type="nucleotide sequence ID" value="NZ_CP089929.1"/>
</dbReference>
<reference evidence="13" key="1">
    <citation type="submission" date="2021-12" db="EMBL/GenBank/DDBJ databases">
        <title>Discovery of the Pendulisporaceae a myxobacterial family with distinct sporulation behavior and unique specialized metabolism.</title>
        <authorList>
            <person name="Garcia R."/>
            <person name="Popoff A."/>
            <person name="Bader C.D."/>
            <person name="Loehr J."/>
            <person name="Walesch S."/>
            <person name="Walt C."/>
            <person name="Boldt J."/>
            <person name="Bunk B."/>
            <person name="Haeckl F.J.F.P.J."/>
            <person name="Gunesch A.P."/>
            <person name="Birkelbach J."/>
            <person name="Nuebel U."/>
            <person name="Pietschmann T."/>
            <person name="Bach T."/>
            <person name="Mueller R."/>
        </authorList>
    </citation>
    <scope>NUCLEOTIDE SEQUENCE</scope>
    <source>
        <strain evidence="13">MSr11367</strain>
    </source>
</reference>
<evidence type="ECO:0000259" key="11">
    <source>
        <dbReference type="PROSITE" id="PS50929"/>
    </source>
</evidence>
<evidence type="ECO:0000256" key="1">
    <source>
        <dbReference type="ARBA" id="ARBA00004651"/>
    </source>
</evidence>
<evidence type="ECO:0000259" key="10">
    <source>
        <dbReference type="PROSITE" id="PS50893"/>
    </source>
</evidence>
<dbReference type="SUPFAM" id="SSF90123">
    <property type="entry name" value="ABC transporter transmembrane region"/>
    <property type="match status" value="1"/>
</dbReference>
<comment type="subcellular location">
    <subcellularLocation>
        <location evidence="1">Cell membrane</location>
        <topology evidence="1">Multi-pass membrane protein</topology>
    </subcellularLocation>
</comment>
<keyword evidence="8" id="KW-0080">Bacteriocin transport</keyword>
<dbReference type="EMBL" id="CP089983">
    <property type="protein sequence ID" value="WXB10640.1"/>
    <property type="molecule type" value="Genomic_DNA"/>
</dbReference>
<evidence type="ECO:0000256" key="9">
    <source>
        <dbReference type="SAM" id="Phobius"/>
    </source>
</evidence>
<keyword evidence="3" id="KW-0547">Nucleotide-binding</keyword>
<dbReference type="Pfam" id="PF00005">
    <property type="entry name" value="ABC_tran"/>
    <property type="match status" value="1"/>
</dbReference>
<dbReference type="Gene3D" id="1.20.1560.10">
    <property type="entry name" value="ABC transporter type 1, transmembrane domain"/>
    <property type="match status" value="1"/>
</dbReference>
<dbReference type="InterPro" id="IPR039421">
    <property type="entry name" value="Type_1_exporter"/>
</dbReference>
<evidence type="ECO:0000313" key="14">
    <source>
        <dbReference type="Proteomes" id="UP001374803"/>
    </source>
</evidence>
<dbReference type="Gene3D" id="3.90.70.10">
    <property type="entry name" value="Cysteine proteinases"/>
    <property type="match status" value="1"/>
</dbReference>
<feature type="domain" description="ABC transporter" evidence="10">
    <location>
        <begin position="620"/>
        <end position="853"/>
    </location>
</feature>